<proteinExistence type="predicted"/>
<protein>
    <recommendedName>
        <fullName evidence="3">KRAB-A domain-containing protein 2-like</fullName>
    </recommendedName>
</protein>
<dbReference type="Proteomes" id="UP000683360">
    <property type="component" value="Unassembled WGS sequence"/>
</dbReference>
<dbReference type="AlphaFoldDB" id="A0A8S3T7T9"/>
<reference evidence="1" key="1">
    <citation type="submission" date="2021-03" db="EMBL/GenBank/DDBJ databases">
        <authorList>
            <person name="Bekaert M."/>
        </authorList>
    </citation>
    <scope>NUCLEOTIDE SEQUENCE</scope>
</reference>
<evidence type="ECO:0008006" key="3">
    <source>
        <dbReference type="Google" id="ProtNLM"/>
    </source>
</evidence>
<accession>A0A8S3T7T9</accession>
<gene>
    <name evidence="1" type="ORF">MEDL_42828</name>
</gene>
<keyword evidence="2" id="KW-1185">Reference proteome</keyword>
<organism evidence="1 2">
    <name type="scientific">Mytilus edulis</name>
    <name type="common">Blue mussel</name>
    <dbReference type="NCBI Taxonomy" id="6550"/>
    <lineage>
        <taxon>Eukaryota</taxon>
        <taxon>Metazoa</taxon>
        <taxon>Spiralia</taxon>
        <taxon>Lophotrochozoa</taxon>
        <taxon>Mollusca</taxon>
        <taxon>Bivalvia</taxon>
        <taxon>Autobranchia</taxon>
        <taxon>Pteriomorphia</taxon>
        <taxon>Mytilida</taxon>
        <taxon>Mytiloidea</taxon>
        <taxon>Mytilidae</taxon>
        <taxon>Mytilinae</taxon>
        <taxon>Mytilus</taxon>
    </lineage>
</organism>
<dbReference type="OrthoDB" id="6576283at2759"/>
<sequence length="155" mass="18234">MAQTQMSLNQEQTYTQKLLQIIEGKLKCNIWNREKYDEILELIVTEPQKSDKTSSYYYLVRKYEVLQCGDVKKIVKKRNSSDEDVKYYVCLEDMYSIVQKIHISIGHGGRDIMVKVTNRKYVNISNKALELYKELCEECQLKNVELLVKALLLNL</sequence>
<evidence type="ECO:0000313" key="2">
    <source>
        <dbReference type="Proteomes" id="UP000683360"/>
    </source>
</evidence>
<comment type="caution">
    <text evidence="1">The sequence shown here is derived from an EMBL/GenBank/DDBJ whole genome shotgun (WGS) entry which is preliminary data.</text>
</comment>
<evidence type="ECO:0000313" key="1">
    <source>
        <dbReference type="EMBL" id="CAG2229962.1"/>
    </source>
</evidence>
<name>A0A8S3T7T9_MYTED</name>
<dbReference type="EMBL" id="CAJPWZ010002041">
    <property type="protein sequence ID" value="CAG2229962.1"/>
    <property type="molecule type" value="Genomic_DNA"/>
</dbReference>